<name>A0A380G7T8_STAIN</name>
<evidence type="ECO:0000313" key="3">
    <source>
        <dbReference type="Proteomes" id="UP000255549"/>
    </source>
</evidence>
<dbReference type="AlphaFoldDB" id="A0A380G7T8"/>
<reference evidence="2 3" key="1">
    <citation type="submission" date="2018-06" db="EMBL/GenBank/DDBJ databases">
        <authorList>
            <consortium name="Pathogen Informatics"/>
            <person name="Doyle S."/>
        </authorList>
    </citation>
    <scope>NUCLEOTIDE SEQUENCE [LARGE SCALE GENOMIC DNA]</scope>
    <source>
        <strain evidence="3">NCTC 11048</strain>
    </source>
</reference>
<dbReference type="STRING" id="1141106.GCA_000308095_01660"/>
<proteinExistence type="predicted"/>
<dbReference type="EMBL" id="UHDP01000003">
    <property type="protein sequence ID" value="SUM47145.1"/>
    <property type="molecule type" value="Genomic_DNA"/>
</dbReference>
<gene>
    <name evidence="2" type="ORF">NCTC11048_02216</name>
</gene>
<dbReference type="RefSeq" id="WP_019168170.1">
    <property type="nucleotide sequence ID" value="NZ_CAIB01000119.1"/>
</dbReference>
<sequence length="67" mass="7771">MRKVTCIICDTEVLLDENTRLAKRLKNNPIKTFMCDECKSRLDTPKQRPPIFSTNDNKAADGYHEKD</sequence>
<evidence type="ECO:0000313" key="2">
    <source>
        <dbReference type="EMBL" id="SUM47145.1"/>
    </source>
</evidence>
<dbReference type="InterPro" id="IPR019241">
    <property type="entry name" value="DUF2197"/>
</dbReference>
<keyword evidence="3" id="KW-1185">Reference proteome</keyword>
<dbReference type="Proteomes" id="UP000255549">
    <property type="component" value="Unassembled WGS sequence"/>
</dbReference>
<organism evidence="2 3">
    <name type="scientific">Staphylococcus intermedius NCTC 11048</name>
    <dbReference type="NCBI Taxonomy" id="1141106"/>
    <lineage>
        <taxon>Bacteria</taxon>
        <taxon>Bacillati</taxon>
        <taxon>Bacillota</taxon>
        <taxon>Bacilli</taxon>
        <taxon>Bacillales</taxon>
        <taxon>Staphylococcaceae</taxon>
        <taxon>Staphylococcus</taxon>
        <taxon>Staphylococcus intermedius group</taxon>
    </lineage>
</organism>
<evidence type="ECO:0000256" key="1">
    <source>
        <dbReference type="SAM" id="MobiDB-lite"/>
    </source>
</evidence>
<dbReference type="OrthoDB" id="2989868at2"/>
<accession>A0A380G7T8</accession>
<feature type="region of interest" description="Disordered" evidence="1">
    <location>
        <begin position="41"/>
        <end position="67"/>
    </location>
</feature>
<feature type="compositionally biased region" description="Basic and acidic residues" evidence="1">
    <location>
        <begin position="58"/>
        <end position="67"/>
    </location>
</feature>
<dbReference type="Pfam" id="PF09963">
    <property type="entry name" value="DUF2197"/>
    <property type="match status" value="1"/>
</dbReference>
<protein>
    <submittedName>
        <fullName evidence="2">Putative DUF2197-containing protein</fullName>
    </submittedName>
</protein>